<dbReference type="SMART" id="SM00318">
    <property type="entry name" value="SNc"/>
    <property type="match status" value="1"/>
</dbReference>
<dbReference type="Gene3D" id="2.40.50.90">
    <property type="match status" value="1"/>
</dbReference>
<evidence type="ECO:0000313" key="6">
    <source>
        <dbReference type="EMBL" id="EEV89543.1"/>
    </source>
</evidence>
<evidence type="ECO:0000256" key="2">
    <source>
        <dbReference type="ARBA" id="ARBA00022759"/>
    </source>
</evidence>
<organism evidence="6 7">
    <name type="scientific">Cardiobacterium hominis (strain ATCC 15826 / DSM 8339 / NCTC 10426 / 6573)</name>
    <dbReference type="NCBI Taxonomy" id="638300"/>
    <lineage>
        <taxon>Bacteria</taxon>
        <taxon>Pseudomonadati</taxon>
        <taxon>Pseudomonadota</taxon>
        <taxon>Gammaproteobacteria</taxon>
        <taxon>Cardiobacteriales</taxon>
        <taxon>Cardiobacteriaceae</taxon>
        <taxon>Cardiobacterium</taxon>
    </lineage>
</organism>
<keyword evidence="3" id="KW-0378">Hydrolase</keyword>
<keyword evidence="1" id="KW-0540">Nuclease</keyword>
<evidence type="ECO:0000259" key="5">
    <source>
        <dbReference type="PROSITE" id="PS50830"/>
    </source>
</evidence>
<dbReference type="EMBL" id="ACKY01000017">
    <property type="protein sequence ID" value="EEV89543.1"/>
    <property type="molecule type" value="Genomic_DNA"/>
</dbReference>
<reference evidence="6 7" key="1">
    <citation type="submission" date="2009-08" db="EMBL/GenBank/DDBJ databases">
        <authorList>
            <person name="Qin X."/>
            <person name="Bachman B."/>
            <person name="Battles P."/>
            <person name="Bell A."/>
            <person name="Bess C."/>
            <person name="Bickham C."/>
            <person name="Chaboub L."/>
            <person name="Chen D."/>
            <person name="Coyle M."/>
            <person name="Deiros D.R."/>
            <person name="Dinh H."/>
            <person name="Forbes L."/>
            <person name="Fowler G."/>
            <person name="Francisco L."/>
            <person name="Fu Q."/>
            <person name="Gubbala S."/>
            <person name="Hale W."/>
            <person name="Han Y."/>
            <person name="Hemphill L."/>
            <person name="Highlander S.K."/>
            <person name="Hirani K."/>
            <person name="Hogues M."/>
            <person name="Jackson L."/>
            <person name="Jakkamsetti A."/>
            <person name="Javaid M."/>
            <person name="Jiang H."/>
            <person name="Korchina V."/>
            <person name="Kovar C."/>
            <person name="Lara F."/>
            <person name="Lee S."/>
            <person name="Mata R."/>
            <person name="Mathew T."/>
            <person name="Moen C."/>
            <person name="Morales K."/>
            <person name="Munidasa M."/>
            <person name="Nazareth L."/>
            <person name="Ngo R."/>
            <person name="Nguyen L."/>
            <person name="Okwuonu G."/>
            <person name="Ongeri F."/>
            <person name="Patil S."/>
            <person name="Petrosino J."/>
            <person name="Pham C."/>
            <person name="Pham P."/>
            <person name="Pu L.-L."/>
            <person name="Puazo M."/>
            <person name="Raj R."/>
            <person name="Reid J."/>
            <person name="Rouhana J."/>
            <person name="Saada N."/>
            <person name="Shang Y."/>
            <person name="Simmons D."/>
            <person name="Thornton R."/>
            <person name="Warren J."/>
            <person name="Weissenberger G."/>
            <person name="Zhang J."/>
            <person name="Zhang L."/>
            <person name="Zhou C."/>
            <person name="Zhu D."/>
            <person name="Muzny D."/>
            <person name="Worley K."/>
            <person name="Gibbs R."/>
        </authorList>
    </citation>
    <scope>NUCLEOTIDE SEQUENCE [LARGE SCALE GENOMIC DNA]</scope>
    <source>
        <strain evidence="7">ATCC 15826 / DSM 8339 / NCTC 10426 / 6573</strain>
    </source>
</reference>
<dbReference type="SMART" id="SM00894">
    <property type="entry name" value="Excalibur"/>
    <property type="match status" value="1"/>
</dbReference>
<dbReference type="GO" id="GO:0004519">
    <property type="term" value="F:endonuclease activity"/>
    <property type="evidence" value="ECO:0007669"/>
    <property type="project" value="UniProtKB-KW"/>
</dbReference>
<dbReference type="GeneID" id="84789350"/>
<dbReference type="PANTHER" id="PTHR12302">
    <property type="entry name" value="EBNA2 BINDING PROTEIN P100"/>
    <property type="match status" value="1"/>
</dbReference>
<dbReference type="Pfam" id="PF00565">
    <property type="entry name" value="SNase"/>
    <property type="match status" value="1"/>
</dbReference>
<accession>C8N747</accession>
<dbReference type="HOGENOM" id="CLU_046484_7_0_6"/>
<dbReference type="GO" id="GO:0003676">
    <property type="term" value="F:nucleic acid binding"/>
    <property type="evidence" value="ECO:0007669"/>
    <property type="project" value="InterPro"/>
</dbReference>
<feature type="signal peptide" evidence="4">
    <location>
        <begin position="1"/>
        <end position="19"/>
    </location>
</feature>
<protein>
    <submittedName>
        <fullName evidence="6">Nuclease-like protein</fullName>
    </submittedName>
</protein>
<dbReference type="GO" id="GO:0016787">
    <property type="term" value="F:hydrolase activity"/>
    <property type="evidence" value="ECO:0007669"/>
    <property type="project" value="UniProtKB-KW"/>
</dbReference>
<dbReference type="RefSeq" id="WP_004139381.1">
    <property type="nucleotide sequence ID" value="NZ_GG694025.1"/>
</dbReference>
<keyword evidence="2" id="KW-0255">Endonuclease</keyword>
<feature type="domain" description="TNase-like" evidence="5">
    <location>
        <begin position="20"/>
        <end position="141"/>
    </location>
</feature>
<name>C8N747_CARH6</name>
<dbReference type="OrthoDB" id="9805504at2"/>
<evidence type="ECO:0000256" key="1">
    <source>
        <dbReference type="ARBA" id="ARBA00022722"/>
    </source>
</evidence>
<dbReference type="AlphaFoldDB" id="C8N747"/>
<dbReference type="SUPFAM" id="SSF50199">
    <property type="entry name" value="Staphylococcal nuclease"/>
    <property type="match status" value="1"/>
</dbReference>
<dbReference type="PANTHER" id="PTHR12302:SF3">
    <property type="entry name" value="SERINE_THREONINE-PROTEIN KINASE 31"/>
    <property type="match status" value="1"/>
</dbReference>
<dbReference type="Proteomes" id="UP000004870">
    <property type="component" value="Unassembled WGS sequence"/>
</dbReference>
<evidence type="ECO:0000256" key="4">
    <source>
        <dbReference type="SAM" id="SignalP"/>
    </source>
</evidence>
<dbReference type="PROSITE" id="PS50830">
    <property type="entry name" value="TNASE_3"/>
    <property type="match status" value="1"/>
</dbReference>
<comment type="caution">
    <text evidence="6">The sequence shown here is derived from an EMBL/GenBank/DDBJ whole genome shotgun (WGS) entry which is preliminary data.</text>
</comment>
<dbReference type="PROSITE" id="PS01123">
    <property type="entry name" value="TNASE_1"/>
    <property type="match status" value="1"/>
</dbReference>
<dbReference type="InterPro" id="IPR002071">
    <property type="entry name" value="Thermonucl_AS"/>
</dbReference>
<gene>
    <name evidence="6" type="ORF">HMPREF0198_0324</name>
</gene>
<evidence type="ECO:0000313" key="7">
    <source>
        <dbReference type="Proteomes" id="UP000004870"/>
    </source>
</evidence>
<feature type="chain" id="PRO_5002990072" evidence="4">
    <location>
        <begin position="20"/>
        <end position="219"/>
    </location>
</feature>
<proteinExistence type="predicted"/>
<evidence type="ECO:0000256" key="3">
    <source>
        <dbReference type="ARBA" id="ARBA00022801"/>
    </source>
</evidence>
<dbReference type="Pfam" id="PF05901">
    <property type="entry name" value="Excalibur"/>
    <property type="match status" value="1"/>
</dbReference>
<dbReference type="InterPro" id="IPR008613">
    <property type="entry name" value="Excalibur_Ca-bd_domain"/>
</dbReference>
<dbReference type="InterPro" id="IPR016071">
    <property type="entry name" value="Staphylococal_nuclease_OB-fold"/>
</dbReference>
<dbReference type="InterPro" id="IPR035437">
    <property type="entry name" value="SNase_OB-fold_sf"/>
</dbReference>
<keyword evidence="4" id="KW-0732">Signal</keyword>
<keyword evidence="7" id="KW-1185">Reference proteome</keyword>
<sequence length="219" mass="23935">MKRQIFTFLFILFVGNALAYEITGKVVGVADGDTLTILDATNAQHKIRLADIDAPESGQPYGNRAKQRLRSLVAGKTVIADCREKDKYGRDVCTVIVDGADVNADLVATGHAWVYEQYNARADLPPLQEAAKSKGAGLWSLPEAQIVKPSDWRHGQKDVQEQVKAVKAQQATQADVACGSKRYCKQMASCAEAKFYLQQCGLSRLDRDGDGIPCESICK</sequence>